<dbReference type="GO" id="GO:0009252">
    <property type="term" value="P:peptidoglycan biosynthetic process"/>
    <property type="evidence" value="ECO:0007669"/>
    <property type="project" value="UniProtKB-KW"/>
</dbReference>
<reference evidence="15 16" key="1">
    <citation type="submission" date="2016-05" db="EMBL/GenBank/DDBJ databases">
        <title>Diversity and Homogeneity among Thermoacidophilic Verrucomicrobia Methanotrophs Linked with Geographical Origin.</title>
        <authorList>
            <person name="Erikstad H.-A."/>
            <person name="Smestad N.B."/>
            <person name="Ceballos R.M."/>
            <person name="Birkeland N.-K."/>
        </authorList>
    </citation>
    <scope>NUCLEOTIDE SEQUENCE [LARGE SCALE GENOMIC DNA]</scope>
    <source>
        <strain evidence="15 16">Phi</strain>
    </source>
</reference>
<dbReference type="GO" id="GO:0005886">
    <property type="term" value="C:plasma membrane"/>
    <property type="evidence" value="ECO:0007669"/>
    <property type="project" value="UniProtKB-SubCell"/>
</dbReference>
<name>A0A4Y8PJT5_9BACT</name>
<keyword evidence="6 14" id="KW-0812">Transmembrane</keyword>
<evidence type="ECO:0000256" key="4">
    <source>
        <dbReference type="ARBA" id="ARBA00021581"/>
    </source>
</evidence>
<dbReference type="PANTHER" id="PTHR30622">
    <property type="entry name" value="UNDECAPRENYL-DIPHOSPHATASE"/>
    <property type="match status" value="1"/>
</dbReference>
<sequence length="268" mass="29570">MNELLQAILLGVIEGVTEFLPISSTGHLLVAEHWLGEKSETFNIFIQLGAVLAVCLIYKQRVSSFLFLWKHTDKIPYFLKLFLAFTITSILGIGVKKMGWELPKNLGPVIIAIFGGAFWIYFAEKASAHKQTFAEEISWLTAICVGASQVVAGILPGFSRSAATILMAVLLGVSRPAATEFAFLLGIPTMFAASLFSWVEETHFLKTPSIDSPLTLAIGFCISAIVAFISVKWLLSFIQTHTFIPFVWYRIILGFFLLALLAFGWKAA</sequence>
<keyword evidence="5 14" id="KW-1003">Cell membrane</keyword>
<evidence type="ECO:0000256" key="2">
    <source>
        <dbReference type="ARBA" id="ARBA00010621"/>
    </source>
</evidence>
<dbReference type="Pfam" id="PF02673">
    <property type="entry name" value="BacA"/>
    <property type="match status" value="1"/>
</dbReference>
<dbReference type="GO" id="GO:0008360">
    <property type="term" value="P:regulation of cell shape"/>
    <property type="evidence" value="ECO:0007669"/>
    <property type="project" value="UniProtKB-KW"/>
</dbReference>
<accession>A0A4Y8PJT5</accession>
<evidence type="ECO:0000256" key="3">
    <source>
        <dbReference type="ARBA" id="ARBA00012374"/>
    </source>
</evidence>
<evidence type="ECO:0000256" key="1">
    <source>
        <dbReference type="ARBA" id="ARBA00004651"/>
    </source>
</evidence>
<keyword evidence="7 14" id="KW-0378">Hydrolase</keyword>
<evidence type="ECO:0000256" key="8">
    <source>
        <dbReference type="ARBA" id="ARBA00022989"/>
    </source>
</evidence>
<dbReference type="PANTHER" id="PTHR30622:SF3">
    <property type="entry name" value="UNDECAPRENYL-DIPHOSPHATASE"/>
    <property type="match status" value="1"/>
</dbReference>
<keyword evidence="14" id="KW-0133">Cell shape</keyword>
<comment type="subcellular location">
    <subcellularLocation>
        <location evidence="1 14">Cell membrane</location>
        <topology evidence="1 14">Multi-pass membrane protein</topology>
    </subcellularLocation>
</comment>
<keyword evidence="10 14" id="KW-0046">Antibiotic resistance</keyword>
<comment type="caution">
    <text evidence="15">The sequence shown here is derived from an EMBL/GenBank/DDBJ whole genome shotgun (WGS) entry which is preliminary data.</text>
</comment>
<comment type="similarity">
    <text evidence="2 14">Belongs to the UppP family.</text>
</comment>
<keyword evidence="14" id="KW-0961">Cell wall biogenesis/degradation</keyword>
<feature type="transmembrane region" description="Helical" evidence="14">
    <location>
        <begin position="136"/>
        <end position="152"/>
    </location>
</feature>
<feature type="transmembrane region" description="Helical" evidence="14">
    <location>
        <begin position="107"/>
        <end position="124"/>
    </location>
</feature>
<dbReference type="Proteomes" id="UP000297713">
    <property type="component" value="Unassembled WGS sequence"/>
</dbReference>
<evidence type="ECO:0000256" key="6">
    <source>
        <dbReference type="ARBA" id="ARBA00022692"/>
    </source>
</evidence>
<gene>
    <name evidence="14" type="primary">uppP</name>
    <name evidence="15" type="ORF">A7Q10_03525</name>
</gene>
<feature type="transmembrane region" description="Helical" evidence="14">
    <location>
        <begin position="78"/>
        <end position="95"/>
    </location>
</feature>
<dbReference type="RefSeq" id="WP_134439003.1">
    <property type="nucleotide sequence ID" value="NZ_LXQC01000013.1"/>
</dbReference>
<dbReference type="AlphaFoldDB" id="A0A4Y8PJT5"/>
<comment type="catalytic activity">
    <reaction evidence="13 14">
        <text>di-trans,octa-cis-undecaprenyl diphosphate + H2O = di-trans,octa-cis-undecaprenyl phosphate + phosphate + H(+)</text>
        <dbReference type="Rhea" id="RHEA:28094"/>
        <dbReference type="ChEBI" id="CHEBI:15377"/>
        <dbReference type="ChEBI" id="CHEBI:15378"/>
        <dbReference type="ChEBI" id="CHEBI:43474"/>
        <dbReference type="ChEBI" id="CHEBI:58405"/>
        <dbReference type="ChEBI" id="CHEBI:60392"/>
        <dbReference type="EC" id="3.6.1.27"/>
    </reaction>
</comment>
<dbReference type="HAMAP" id="MF_01006">
    <property type="entry name" value="Undec_diphosphatase"/>
    <property type="match status" value="1"/>
</dbReference>
<dbReference type="OrthoDB" id="9808289at2"/>
<evidence type="ECO:0000313" key="16">
    <source>
        <dbReference type="Proteomes" id="UP000297713"/>
    </source>
</evidence>
<evidence type="ECO:0000256" key="7">
    <source>
        <dbReference type="ARBA" id="ARBA00022801"/>
    </source>
</evidence>
<dbReference type="NCBIfam" id="NF001390">
    <property type="entry name" value="PRK00281.1-4"/>
    <property type="match status" value="1"/>
</dbReference>
<evidence type="ECO:0000256" key="12">
    <source>
        <dbReference type="ARBA" id="ARBA00032932"/>
    </source>
</evidence>
<feature type="transmembrane region" description="Helical" evidence="14">
    <location>
        <begin position="247"/>
        <end position="265"/>
    </location>
</feature>
<keyword evidence="14" id="KW-0573">Peptidoglycan synthesis</keyword>
<feature type="transmembrane region" description="Helical" evidence="14">
    <location>
        <begin position="181"/>
        <end position="199"/>
    </location>
</feature>
<organism evidence="15 16">
    <name type="scientific">Methylacidiphilum caldifontis</name>
    <dbReference type="NCBI Taxonomy" id="2795386"/>
    <lineage>
        <taxon>Bacteria</taxon>
        <taxon>Pseudomonadati</taxon>
        <taxon>Verrucomicrobiota</taxon>
        <taxon>Methylacidiphilae</taxon>
        <taxon>Methylacidiphilales</taxon>
        <taxon>Methylacidiphilaceae</taxon>
        <taxon>Methylacidiphilum (ex Ratnadevi et al. 2023)</taxon>
    </lineage>
</organism>
<comment type="miscellaneous">
    <text evidence="14">Bacitracin is thought to be involved in the inhibition of peptidoglycan synthesis by sequestering undecaprenyl diphosphate, thereby reducing the pool of lipid carrier available.</text>
</comment>
<evidence type="ECO:0000256" key="5">
    <source>
        <dbReference type="ARBA" id="ARBA00022475"/>
    </source>
</evidence>
<keyword evidence="8 14" id="KW-1133">Transmembrane helix</keyword>
<feature type="transmembrane region" description="Helical" evidence="14">
    <location>
        <begin position="214"/>
        <end position="235"/>
    </location>
</feature>
<dbReference type="GO" id="GO:0071555">
    <property type="term" value="P:cell wall organization"/>
    <property type="evidence" value="ECO:0007669"/>
    <property type="project" value="UniProtKB-KW"/>
</dbReference>
<dbReference type="GO" id="GO:0046677">
    <property type="term" value="P:response to antibiotic"/>
    <property type="evidence" value="ECO:0007669"/>
    <property type="project" value="UniProtKB-UniRule"/>
</dbReference>
<keyword evidence="16" id="KW-1185">Reference proteome</keyword>
<keyword evidence="9 14" id="KW-0472">Membrane</keyword>
<proteinExistence type="inferred from homology"/>
<comment type="function">
    <text evidence="14">Catalyzes the dephosphorylation of undecaprenyl diphosphate (UPP). Confers resistance to bacitracin.</text>
</comment>
<protein>
    <recommendedName>
        <fullName evidence="4 14">Undecaprenyl-diphosphatase</fullName>
        <ecNumber evidence="3 14">3.6.1.27</ecNumber>
    </recommendedName>
    <alternativeName>
        <fullName evidence="12 14">Bacitracin resistance protein</fullName>
    </alternativeName>
    <alternativeName>
        <fullName evidence="11 14">Undecaprenyl pyrophosphate phosphatase</fullName>
    </alternativeName>
</protein>
<evidence type="ECO:0000256" key="9">
    <source>
        <dbReference type="ARBA" id="ARBA00023136"/>
    </source>
</evidence>
<dbReference type="EMBL" id="LXQC01000013">
    <property type="protein sequence ID" value="TFE72943.1"/>
    <property type="molecule type" value="Genomic_DNA"/>
</dbReference>
<dbReference type="GO" id="GO:0050380">
    <property type="term" value="F:undecaprenyl-diphosphatase activity"/>
    <property type="evidence" value="ECO:0007669"/>
    <property type="project" value="UniProtKB-UniRule"/>
</dbReference>
<evidence type="ECO:0000256" key="10">
    <source>
        <dbReference type="ARBA" id="ARBA00023251"/>
    </source>
</evidence>
<evidence type="ECO:0000256" key="14">
    <source>
        <dbReference type="HAMAP-Rule" id="MF_01006"/>
    </source>
</evidence>
<evidence type="ECO:0000313" key="15">
    <source>
        <dbReference type="EMBL" id="TFE72943.1"/>
    </source>
</evidence>
<dbReference type="EC" id="3.6.1.27" evidence="3 14"/>
<dbReference type="InterPro" id="IPR003824">
    <property type="entry name" value="UppP"/>
</dbReference>
<evidence type="ECO:0000256" key="11">
    <source>
        <dbReference type="ARBA" id="ARBA00032707"/>
    </source>
</evidence>
<evidence type="ECO:0000256" key="13">
    <source>
        <dbReference type="ARBA" id="ARBA00047594"/>
    </source>
</evidence>